<dbReference type="PANTHER" id="PTHR45688">
    <property type="match status" value="1"/>
</dbReference>
<evidence type="ECO:0000313" key="4">
    <source>
        <dbReference type="EMBL" id="SER53830.1"/>
    </source>
</evidence>
<evidence type="ECO:0000313" key="5">
    <source>
        <dbReference type="Proteomes" id="UP000198815"/>
    </source>
</evidence>
<dbReference type="InterPro" id="IPR015424">
    <property type="entry name" value="PyrdxlP-dep_Trfase"/>
</dbReference>
<dbReference type="InterPro" id="IPR049704">
    <property type="entry name" value="Aminotrans_3_PPA_site"/>
</dbReference>
<dbReference type="EMBL" id="FOGZ01000002">
    <property type="protein sequence ID" value="SER53830.1"/>
    <property type="molecule type" value="Genomic_DNA"/>
</dbReference>
<comment type="similarity">
    <text evidence="1 3">Belongs to the class-III pyridoxal-phosphate-dependent aminotransferase family.</text>
</comment>
<dbReference type="PIRSF" id="PIRSF000521">
    <property type="entry name" value="Transaminase_4ab_Lys_Orn"/>
    <property type="match status" value="1"/>
</dbReference>
<keyword evidence="2 3" id="KW-0663">Pyridoxal phosphate</keyword>
<reference evidence="4 5" key="1">
    <citation type="submission" date="2016-10" db="EMBL/GenBank/DDBJ databases">
        <authorList>
            <person name="de Groot N.N."/>
        </authorList>
    </citation>
    <scope>NUCLEOTIDE SEQUENCE [LARGE SCALE GENOMIC DNA]</scope>
    <source>
        <strain evidence="4 5">DSM 16859</strain>
    </source>
</reference>
<keyword evidence="4" id="KW-0032">Aminotransferase</keyword>
<dbReference type="AlphaFoldDB" id="A0A1H9Q094"/>
<dbReference type="Proteomes" id="UP000198815">
    <property type="component" value="Unassembled WGS sequence"/>
</dbReference>
<dbReference type="STRING" id="64702.SAMN05443377_10253"/>
<evidence type="ECO:0000256" key="1">
    <source>
        <dbReference type="ARBA" id="ARBA00008954"/>
    </source>
</evidence>
<dbReference type="SUPFAM" id="SSF53383">
    <property type="entry name" value="PLP-dependent transferases"/>
    <property type="match status" value="1"/>
</dbReference>
<keyword evidence="5" id="KW-1185">Reference proteome</keyword>
<dbReference type="InterPro" id="IPR015422">
    <property type="entry name" value="PyrdxlP-dep_Trfase_small"/>
</dbReference>
<evidence type="ECO:0000256" key="2">
    <source>
        <dbReference type="ARBA" id="ARBA00022898"/>
    </source>
</evidence>
<sequence length="453" mass="48673">MTAVGYASNGQPRKVEAHSQLLGRRIATLGPYSPLFYREPLELVSGSGVWVSDRQGQRYLDAYNNVPHVGHSNPRVREAVAKALGTININSRYLTEQPIAYAERLLATFAPQLDRVMFTNSGSESNELALRIARQHTASDGVLISDFSYHGNTTSLAQMTTGLQVAEPLGDHVRPIRIPDVPQDASAQETASLVSSALAEVDRAIDLLTARGHRLSAVLLDPSFSTEGLPRVPVSYLRGLVERVHKAGGLYIADEVQSGFGRLGSWMWGHQRFGVDPDLVTLGKPMGNGIPIGAVVLPDGLLEEFGSRNQYFNTFATTAVPSSAAQAVLDVMADEQLAARAEQIGRALREDLTGYALTDPFVSDVRGQGLYLGIELTVAGEPAPALAGWLSEALRERGVLASRIGRHDNVMKVRPPLVFGSQDARTLASALEDALAEAAQGEWARHAAVGGRA</sequence>
<dbReference type="CDD" id="cd00610">
    <property type="entry name" value="OAT_like"/>
    <property type="match status" value="1"/>
</dbReference>
<evidence type="ECO:0000256" key="3">
    <source>
        <dbReference type="RuleBase" id="RU003560"/>
    </source>
</evidence>
<name>A0A1H9Q094_9ACTN</name>
<dbReference type="InterPro" id="IPR015421">
    <property type="entry name" value="PyrdxlP-dep_Trfase_major"/>
</dbReference>
<keyword evidence="4" id="KW-0808">Transferase</keyword>
<dbReference type="PANTHER" id="PTHR45688:SF13">
    <property type="entry name" value="ALANINE--GLYOXYLATE AMINOTRANSFERASE 2-LIKE"/>
    <property type="match status" value="1"/>
</dbReference>
<accession>A0A1H9Q094</accession>
<protein>
    <submittedName>
        <fullName evidence="4">4-aminobutyrate aminotransferase</fullName>
    </submittedName>
</protein>
<dbReference type="RefSeq" id="WP_091967232.1">
    <property type="nucleotide sequence ID" value="NZ_FOGZ01000002.1"/>
</dbReference>
<dbReference type="PROSITE" id="PS00600">
    <property type="entry name" value="AA_TRANSFER_CLASS_3"/>
    <property type="match status" value="1"/>
</dbReference>
<dbReference type="Gene3D" id="3.90.1150.10">
    <property type="entry name" value="Aspartate Aminotransferase, domain 1"/>
    <property type="match status" value="1"/>
</dbReference>
<dbReference type="Pfam" id="PF00202">
    <property type="entry name" value="Aminotran_3"/>
    <property type="match status" value="1"/>
</dbReference>
<dbReference type="Gene3D" id="3.40.640.10">
    <property type="entry name" value="Type I PLP-dependent aspartate aminotransferase-like (Major domain)"/>
    <property type="match status" value="1"/>
</dbReference>
<dbReference type="OrthoDB" id="4510254at2"/>
<dbReference type="GO" id="GO:0030170">
    <property type="term" value="F:pyridoxal phosphate binding"/>
    <property type="evidence" value="ECO:0007669"/>
    <property type="project" value="InterPro"/>
</dbReference>
<organism evidence="4 5">
    <name type="scientific">Propionibacterium cyclohexanicum</name>
    <dbReference type="NCBI Taxonomy" id="64702"/>
    <lineage>
        <taxon>Bacteria</taxon>
        <taxon>Bacillati</taxon>
        <taxon>Actinomycetota</taxon>
        <taxon>Actinomycetes</taxon>
        <taxon>Propionibacteriales</taxon>
        <taxon>Propionibacteriaceae</taxon>
        <taxon>Propionibacterium</taxon>
    </lineage>
</organism>
<dbReference type="InterPro" id="IPR005814">
    <property type="entry name" value="Aminotrans_3"/>
</dbReference>
<proteinExistence type="inferred from homology"/>
<gene>
    <name evidence="4" type="ORF">SAMN05443377_10253</name>
</gene>
<dbReference type="GO" id="GO:0008483">
    <property type="term" value="F:transaminase activity"/>
    <property type="evidence" value="ECO:0007669"/>
    <property type="project" value="UniProtKB-KW"/>
</dbReference>